<dbReference type="OrthoDB" id="3668173at2"/>
<comment type="caution">
    <text evidence="2">The sequence shown here is derived from an EMBL/GenBank/DDBJ whole genome shotgun (WGS) entry which is preliminary data.</text>
</comment>
<evidence type="ECO:0000313" key="3">
    <source>
        <dbReference type="Proteomes" id="UP000215223"/>
    </source>
</evidence>
<sequence length="378" mass="43159">MTDAQSSWKSFVEAKSKEARPTPKQLAELRVAALQRLGGKGETWQDRLAQIDQWWTQMKKDEQNVTWESAFRANRMTIRGINITRTARYGRFEIGEQANAETNKKYAFLSRDPESIAERLNPDNFQHQPGKKSKKDILGLHALSASLLHGDYSINEQTKGYSDSIVLFFPVPSPEDMQIFDAISHLPGAPPDRLIDMRAKMTRLEGAWHGDMHTTMTYTNGQPRADKKVVSKVSHLYQEITDEKLDRAISVRYGLAGTWKDETGTLYKATEKELAERYLYALQHPMILNNPSETVNEVVMSYRQHDSPVFPLYARFDNEKFLICKVAPTAQYRKVISELRRAWQSEGKGATDQKPNPSHTWEATGDHITAHGEYVKAK</sequence>
<feature type="compositionally biased region" description="Basic and acidic residues" evidence="1">
    <location>
        <begin position="12"/>
        <end position="21"/>
    </location>
</feature>
<name>A0A229S7C9_9PSEU</name>
<evidence type="ECO:0000256" key="1">
    <source>
        <dbReference type="SAM" id="MobiDB-lite"/>
    </source>
</evidence>
<dbReference type="RefSeq" id="WP_093935192.1">
    <property type="nucleotide sequence ID" value="NZ_NMQT01000066.1"/>
</dbReference>
<organism evidence="2 3">
    <name type="scientific">Amycolatopsis thailandensis</name>
    <dbReference type="NCBI Taxonomy" id="589330"/>
    <lineage>
        <taxon>Bacteria</taxon>
        <taxon>Bacillati</taxon>
        <taxon>Actinomycetota</taxon>
        <taxon>Actinomycetes</taxon>
        <taxon>Pseudonocardiales</taxon>
        <taxon>Pseudonocardiaceae</taxon>
        <taxon>Amycolatopsis</taxon>
    </lineage>
</organism>
<protein>
    <submittedName>
        <fullName evidence="2">Uncharacterized protein</fullName>
    </submittedName>
</protein>
<evidence type="ECO:0000313" key="2">
    <source>
        <dbReference type="EMBL" id="OXM54790.1"/>
    </source>
</evidence>
<gene>
    <name evidence="2" type="ORF">CFP71_18895</name>
</gene>
<accession>A0A229S7C9</accession>
<proteinExistence type="predicted"/>
<dbReference type="EMBL" id="NMQT01000066">
    <property type="protein sequence ID" value="OXM54790.1"/>
    <property type="molecule type" value="Genomic_DNA"/>
</dbReference>
<reference evidence="2 3" key="1">
    <citation type="submission" date="2017-07" db="EMBL/GenBank/DDBJ databases">
        <title>Amycolatopsis thailandensis Genome sequencing and assembly.</title>
        <authorList>
            <person name="Kaur N."/>
            <person name="Mayilraj S."/>
        </authorList>
    </citation>
    <scope>NUCLEOTIDE SEQUENCE [LARGE SCALE GENOMIC DNA]</scope>
    <source>
        <strain evidence="2 3">JCM 16380</strain>
    </source>
</reference>
<feature type="region of interest" description="Disordered" evidence="1">
    <location>
        <begin position="1"/>
        <end position="23"/>
    </location>
</feature>
<dbReference type="AlphaFoldDB" id="A0A229S7C9"/>
<keyword evidence="3" id="KW-1185">Reference proteome</keyword>
<feature type="region of interest" description="Disordered" evidence="1">
    <location>
        <begin position="344"/>
        <end position="366"/>
    </location>
</feature>
<dbReference type="Proteomes" id="UP000215223">
    <property type="component" value="Unassembled WGS sequence"/>
</dbReference>